<evidence type="ECO:0000313" key="1">
    <source>
        <dbReference type="EMBL" id="DAE04188.1"/>
    </source>
</evidence>
<protein>
    <submittedName>
        <fullName evidence="1">Uncharacterized protein</fullName>
    </submittedName>
</protein>
<sequence length="41" mass="4687">MANLTYPSQTRSSYGLHTAMTRRRCALLPDEEAIVEALYTR</sequence>
<dbReference type="EMBL" id="BK015384">
    <property type="protein sequence ID" value="DAE04188.1"/>
    <property type="molecule type" value="Genomic_DNA"/>
</dbReference>
<proteinExistence type="predicted"/>
<organism evidence="1">
    <name type="scientific">Siphoviridae sp. ctmpG14</name>
    <dbReference type="NCBI Taxonomy" id="2825654"/>
    <lineage>
        <taxon>Viruses</taxon>
        <taxon>Duplodnaviria</taxon>
        <taxon>Heunggongvirae</taxon>
        <taxon>Uroviricota</taxon>
        <taxon>Caudoviricetes</taxon>
    </lineage>
</organism>
<accession>A0A8S5PDA2</accession>
<name>A0A8S5PDA2_9CAUD</name>
<reference evidence="1" key="1">
    <citation type="journal article" date="2021" name="Proc. Natl. Acad. Sci. U.S.A.">
        <title>A Catalog of Tens of Thousands of Viruses from Human Metagenomes Reveals Hidden Associations with Chronic Diseases.</title>
        <authorList>
            <person name="Tisza M.J."/>
            <person name="Buck C.B."/>
        </authorList>
    </citation>
    <scope>NUCLEOTIDE SEQUENCE</scope>
    <source>
        <strain evidence="1">CtmpG14</strain>
    </source>
</reference>